<dbReference type="EMBL" id="CP009416">
    <property type="protein sequence ID" value="AJD92067.1"/>
    <property type="molecule type" value="Genomic_DNA"/>
</dbReference>
<dbReference type="HOGENOM" id="CLU_137904_0_0_9"/>
<organism evidence="1 2">
    <name type="scientific">Jeotgalibacillus malaysiensis</name>
    <dbReference type="NCBI Taxonomy" id="1508404"/>
    <lineage>
        <taxon>Bacteria</taxon>
        <taxon>Bacillati</taxon>
        <taxon>Bacillota</taxon>
        <taxon>Bacilli</taxon>
        <taxon>Bacillales</taxon>
        <taxon>Caryophanaceae</taxon>
        <taxon>Jeotgalibacillus</taxon>
    </lineage>
</organism>
<dbReference type="Proteomes" id="UP000031449">
    <property type="component" value="Chromosome"/>
</dbReference>
<protein>
    <recommendedName>
        <fullName evidence="3">IrrE N-terminal-like domain-containing protein</fullName>
    </recommendedName>
</protein>
<sequence>MDEYPDLNYEEDNNMPEKLPGVIIDNFIAINRNLSMKAKYFILAEEIGHYLTTNGDILNLKDIRHMKAEVVARRWGFHKVLSFDHLLECYDRSILTCDELCSHFELEPEHVNQVLKSYIDKYGPSVEHKGHLIQFDPLNIKKI</sequence>
<reference evidence="1 2" key="1">
    <citation type="submission" date="2014-08" db="EMBL/GenBank/DDBJ databases">
        <title>Complete genome of a marine bacteria Jeotgalibacillus malaysiensis.</title>
        <authorList>
            <person name="Yaakop A.S."/>
            <person name="Chan K.-G."/>
            <person name="Goh K.M."/>
        </authorList>
    </citation>
    <scope>NUCLEOTIDE SEQUENCE [LARGE SCALE GENOMIC DNA]</scope>
    <source>
        <strain evidence="1 2">D5</strain>
    </source>
</reference>
<name>A0A0B5ATL5_9BACL</name>
<gene>
    <name evidence="1" type="ORF">JMA_27500</name>
</gene>
<evidence type="ECO:0008006" key="3">
    <source>
        <dbReference type="Google" id="ProtNLM"/>
    </source>
</evidence>
<proteinExistence type="predicted"/>
<keyword evidence="2" id="KW-1185">Reference proteome</keyword>
<dbReference type="KEGG" id="jeo:JMA_27500"/>
<evidence type="ECO:0000313" key="2">
    <source>
        <dbReference type="Proteomes" id="UP000031449"/>
    </source>
</evidence>
<dbReference type="BioCyc" id="JESP1508404:G14D9-12030-MONOMER"/>
<dbReference type="AlphaFoldDB" id="A0A0B5ATL5"/>
<accession>A0A0B5ATL5</accession>
<dbReference type="STRING" id="1508404.JMA_27500"/>
<evidence type="ECO:0000313" key="1">
    <source>
        <dbReference type="EMBL" id="AJD92067.1"/>
    </source>
</evidence>